<keyword evidence="3 9" id="KW-0349">Heme</keyword>
<dbReference type="Gene3D" id="1.10.630.10">
    <property type="entry name" value="Cytochrome P450"/>
    <property type="match status" value="1"/>
</dbReference>
<keyword evidence="11" id="KW-1185">Reference proteome</keyword>
<dbReference type="GO" id="GO:0004497">
    <property type="term" value="F:monooxygenase activity"/>
    <property type="evidence" value="ECO:0007669"/>
    <property type="project" value="UniProtKB-KW"/>
</dbReference>
<comment type="similarity">
    <text evidence="2 9">Belongs to the cytochrome P450 family.</text>
</comment>
<reference evidence="10 11" key="1">
    <citation type="journal article" date="2013" name="Int. J. Syst. Evol. Microbiol.">
        <title>Hoeflea suaedae sp. nov., an endophytic bacterium isolated from the root of the halophyte Suaeda maritima.</title>
        <authorList>
            <person name="Chung E.J."/>
            <person name="Park J.A."/>
            <person name="Pramanik P."/>
            <person name="Bibi F."/>
            <person name="Jeon C.O."/>
            <person name="Chung Y.R."/>
        </authorList>
    </citation>
    <scope>NUCLEOTIDE SEQUENCE [LARGE SCALE GENOMIC DNA]</scope>
    <source>
        <strain evidence="10 11">YC6898</strain>
    </source>
</reference>
<gene>
    <name evidence="10" type="ORF">E2A64_08590</name>
</gene>
<protein>
    <submittedName>
        <fullName evidence="10">Cytochrome P450</fullName>
    </submittedName>
</protein>
<evidence type="ECO:0000313" key="11">
    <source>
        <dbReference type="Proteomes" id="UP000295131"/>
    </source>
</evidence>
<evidence type="ECO:0000256" key="5">
    <source>
        <dbReference type="ARBA" id="ARBA00023002"/>
    </source>
</evidence>
<evidence type="ECO:0000256" key="7">
    <source>
        <dbReference type="ARBA" id="ARBA00023033"/>
    </source>
</evidence>
<evidence type="ECO:0000256" key="4">
    <source>
        <dbReference type="ARBA" id="ARBA00022723"/>
    </source>
</evidence>
<dbReference type="AlphaFoldDB" id="A0A4R5PQZ1"/>
<dbReference type="InterPro" id="IPR036396">
    <property type="entry name" value="Cyt_P450_sf"/>
</dbReference>
<dbReference type="FunFam" id="1.10.630.10:FF:000018">
    <property type="entry name" value="Cytochrome P450 monooxygenase"/>
    <property type="match status" value="1"/>
</dbReference>
<dbReference type="RefSeq" id="WP_133283953.1">
    <property type="nucleotide sequence ID" value="NZ_SMSI01000001.1"/>
</dbReference>
<dbReference type="CDD" id="cd20625">
    <property type="entry name" value="CYP164-like"/>
    <property type="match status" value="1"/>
</dbReference>
<evidence type="ECO:0000256" key="8">
    <source>
        <dbReference type="ARBA" id="ARBA00043906"/>
    </source>
</evidence>
<name>A0A4R5PQZ1_9HYPH</name>
<dbReference type="SUPFAM" id="SSF48264">
    <property type="entry name" value="Cytochrome P450"/>
    <property type="match status" value="1"/>
</dbReference>
<dbReference type="GO" id="GO:0016705">
    <property type="term" value="F:oxidoreductase activity, acting on paired donors, with incorporation or reduction of molecular oxygen"/>
    <property type="evidence" value="ECO:0007669"/>
    <property type="project" value="InterPro"/>
</dbReference>
<organism evidence="10 11">
    <name type="scientific">Pseudohoeflea suaedae</name>
    <dbReference type="NCBI Taxonomy" id="877384"/>
    <lineage>
        <taxon>Bacteria</taxon>
        <taxon>Pseudomonadati</taxon>
        <taxon>Pseudomonadota</taxon>
        <taxon>Alphaproteobacteria</taxon>
        <taxon>Hyphomicrobiales</taxon>
        <taxon>Rhizobiaceae</taxon>
        <taxon>Pseudohoeflea</taxon>
    </lineage>
</organism>
<dbReference type="PANTHER" id="PTHR46696">
    <property type="entry name" value="P450, PUTATIVE (EUROFUNG)-RELATED"/>
    <property type="match status" value="1"/>
</dbReference>
<keyword evidence="6 9" id="KW-0408">Iron</keyword>
<dbReference type="InterPro" id="IPR001128">
    <property type="entry name" value="Cyt_P450"/>
</dbReference>
<comment type="caution">
    <text evidence="10">The sequence shown here is derived from an EMBL/GenBank/DDBJ whole genome shotgun (WGS) entry which is preliminary data.</text>
</comment>
<evidence type="ECO:0000313" key="10">
    <source>
        <dbReference type="EMBL" id="TDH39121.1"/>
    </source>
</evidence>
<accession>A0A4R5PQZ1</accession>
<dbReference type="InterPro" id="IPR002397">
    <property type="entry name" value="Cyt_P450_B"/>
</dbReference>
<dbReference type="Pfam" id="PF00067">
    <property type="entry name" value="p450"/>
    <property type="match status" value="1"/>
</dbReference>
<keyword evidence="5 9" id="KW-0560">Oxidoreductase</keyword>
<comment type="function">
    <text evidence="8">Cytochromes P450 are a group of heme-thiolate monooxygenases. They oxidize a variety of structurally unrelated compounds, including steroids, fatty acids, and xenobiotics.</text>
</comment>
<dbReference type="PANTHER" id="PTHR46696:SF1">
    <property type="entry name" value="CYTOCHROME P450 YJIB-RELATED"/>
    <property type="match status" value="1"/>
</dbReference>
<evidence type="ECO:0000256" key="6">
    <source>
        <dbReference type="ARBA" id="ARBA00023004"/>
    </source>
</evidence>
<evidence type="ECO:0000256" key="2">
    <source>
        <dbReference type="ARBA" id="ARBA00010617"/>
    </source>
</evidence>
<evidence type="ECO:0000256" key="9">
    <source>
        <dbReference type="RuleBase" id="RU000461"/>
    </source>
</evidence>
<comment type="cofactor">
    <cofactor evidence="1">
        <name>heme</name>
        <dbReference type="ChEBI" id="CHEBI:30413"/>
    </cofactor>
</comment>
<keyword evidence="7 9" id="KW-0503">Monooxygenase</keyword>
<evidence type="ECO:0000256" key="3">
    <source>
        <dbReference type="ARBA" id="ARBA00022617"/>
    </source>
</evidence>
<dbReference type="Proteomes" id="UP000295131">
    <property type="component" value="Unassembled WGS sequence"/>
</dbReference>
<keyword evidence="4 9" id="KW-0479">Metal-binding</keyword>
<dbReference type="GO" id="GO:0005506">
    <property type="term" value="F:iron ion binding"/>
    <property type="evidence" value="ECO:0007669"/>
    <property type="project" value="InterPro"/>
</dbReference>
<dbReference type="OrthoDB" id="9801155at2"/>
<dbReference type="GO" id="GO:0020037">
    <property type="term" value="F:heme binding"/>
    <property type="evidence" value="ECO:0007669"/>
    <property type="project" value="InterPro"/>
</dbReference>
<dbReference type="InterPro" id="IPR017972">
    <property type="entry name" value="Cyt_P450_CS"/>
</dbReference>
<sequence>MSRVSDTLASSLPVFDGPRMRLDPRHTGFFADPYPAYGAIHDQGGAVFWEDYGHWCFAGYDMVSKLLRDKRFGRQILHVASREELGWPEPAAHVADFDAIEAHSLLELEPPAHTRLRTLVNRAFVSRQVERLRPEIESLTNELIDRFQADGRTELISSYAEIIPVTVIADMLGIPREMGPQLLDWSHRMVRMYMFGRNRQTEDAANDASRAFSDYIRSIIAERRKAPGTDLISHMLTAREGADALIEAEVISTSILLLNAGHEATVHHIGNAVSTILGRGLNGAAIFSGDDKATERAVEELMRIDPPLHMFTRYALADCEPVPGISVKKGESIGLMMAAAGRDPKQFPDPDAFVAGRADGTHLAFGAGIHFCIGAPLARLELQIALPILFRRLPGLKLAEPPRWRDAFHFRGVEGLDLIW</sequence>
<dbReference type="EMBL" id="SMSI01000001">
    <property type="protein sequence ID" value="TDH39121.1"/>
    <property type="molecule type" value="Genomic_DNA"/>
</dbReference>
<proteinExistence type="inferred from homology"/>
<dbReference type="PROSITE" id="PS00086">
    <property type="entry name" value="CYTOCHROME_P450"/>
    <property type="match status" value="1"/>
</dbReference>
<evidence type="ECO:0000256" key="1">
    <source>
        <dbReference type="ARBA" id="ARBA00001971"/>
    </source>
</evidence>
<dbReference type="PRINTS" id="PR00359">
    <property type="entry name" value="BP450"/>
</dbReference>